<evidence type="ECO:0000313" key="2">
    <source>
        <dbReference type="EMBL" id="MBA0861859.1"/>
    </source>
</evidence>
<dbReference type="InterPro" id="IPR056647">
    <property type="entry name" value="DUF7745"/>
</dbReference>
<comment type="caution">
    <text evidence="2">The sequence shown here is derived from an EMBL/GenBank/DDBJ whole genome shotgun (WGS) entry which is preliminary data.</text>
</comment>
<feature type="domain" description="DUF7745" evidence="1">
    <location>
        <begin position="8"/>
        <end position="86"/>
    </location>
</feature>
<evidence type="ECO:0000313" key="3">
    <source>
        <dbReference type="Proteomes" id="UP000593576"/>
    </source>
</evidence>
<reference evidence="2 3" key="1">
    <citation type="journal article" date="2019" name="Genome Biol. Evol.">
        <title>Insights into the evolution of the New World diploid cottons (Gossypium, subgenus Houzingenia) based on genome sequencing.</title>
        <authorList>
            <person name="Grover C.E."/>
            <person name="Arick M.A. 2nd"/>
            <person name="Thrash A."/>
            <person name="Conover J.L."/>
            <person name="Sanders W.S."/>
            <person name="Peterson D.G."/>
            <person name="Frelichowski J.E."/>
            <person name="Scheffler J.A."/>
            <person name="Scheffler B.E."/>
            <person name="Wendel J.F."/>
        </authorList>
    </citation>
    <scope>NUCLEOTIDE SEQUENCE [LARGE SCALE GENOMIC DNA]</scope>
    <source>
        <strain evidence="2">1</strain>
        <tissue evidence="2">Leaf</tissue>
    </source>
</reference>
<accession>A0A7J9LUD4</accession>
<dbReference type="Pfam" id="PF24924">
    <property type="entry name" value="DUF7745"/>
    <property type="match status" value="1"/>
</dbReference>
<dbReference type="Proteomes" id="UP000593576">
    <property type="component" value="Unassembled WGS sequence"/>
</dbReference>
<dbReference type="PANTHER" id="PTHR48200:SF1">
    <property type="entry name" value="AMINOTRANSFERASE-LIKE PLANT MOBILE DOMAIN-CONTAINING PROTEIN"/>
    <property type="match status" value="1"/>
</dbReference>
<name>A0A7J9LUD4_GOSSC</name>
<sequence>MSITGMDTKKRVDVFALSICRLVIYPKALRHIDEAVLDLFDWLDKKVTLVPAILVENFRSLSACRRVSEGRFIGCAQLLLAWFHSHY</sequence>
<gene>
    <name evidence="2" type="ORF">Goshw_001861</name>
</gene>
<organism evidence="2 3">
    <name type="scientific">Gossypium schwendimanii</name>
    <name type="common">Cotton</name>
    <dbReference type="NCBI Taxonomy" id="34291"/>
    <lineage>
        <taxon>Eukaryota</taxon>
        <taxon>Viridiplantae</taxon>
        <taxon>Streptophyta</taxon>
        <taxon>Embryophyta</taxon>
        <taxon>Tracheophyta</taxon>
        <taxon>Spermatophyta</taxon>
        <taxon>Magnoliopsida</taxon>
        <taxon>eudicotyledons</taxon>
        <taxon>Gunneridae</taxon>
        <taxon>Pentapetalae</taxon>
        <taxon>rosids</taxon>
        <taxon>malvids</taxon>
        <taxon>Malvales</taxon>
        <taxon>Malvaceae</taxon>
        <taxon>Malvoideae</taxon>
        <taxon>Gossypium</taxon>
    </lineage>
</organism>
<dbReference type="AlphaFoldDB" id="A0A7J9LUD4"/>
<dbReference type="OrthoDB" id="1430424at2759"/>
<protein>
    <recommendedName>
        <fullName evidence="1">DUF7745 domain-containing protein</fullName>
    </recommendedName>
</protein>
<evidence type="ECO:0000259" key="1">
    <source>
        <dbReference type="Pfam" id="PF24924"/>
    </source>
</evidence>
<proteinExistence type="predicted"/>
<keyword evidence="3" id="KW-1185">Reference proteome</keyword>
<dbReference type="EMBL" id="JABFAF010000008">
    <property type="protein sequence ID" value="MBA0861859.1"/>
    <property type="molecule type" value="Genomic_DNA"/>
</dbReference>
<dbReference type="PANTHER" id="PTHR48200">
    <property type="entry name" value="PROTEIN, PUTATIVE-RELATED"/>
    <property type="match status" value="1"/>
</dbReference>